<dbReference type="FunFam" id="3.30.200.20:FF:000195">
    <property type="entry name" value="G-type lectin S-receptor-like serine/threonine-protein kinase"/>
    <property type="match status" value="1"/>
</dbReference>
<dbReference type="InterPro" id="IPR011009">
    <property type="entry name" value="Kinase-like_dom_sf"/>
</dbReference>
<feature type="domain" description="Protein kinase" evidence="14">
    <location>
        <begin position="259"/>
        <end position="518"/>
    </location>
</feature>
<keyword evidence="5" id="KW-0547">Nucleotide-binding</keyword>
<evidence type="ECO:0000256" key="1">
    <source>
        <dbReference type="ARBA" id="ARBA00012513"/>
    </source>
</evidence>
<dbReference type="Proteomes" id="UP000327157">
    <property type="component" value="Unassembled WGS sequence"/>
</dbReference>
<dbReference type="Pfam" id="PF08276">
    <property type="entry name" value="PAN_2"/>
    <property type="match status" value="1"/>
</dbReference>
<dbReference type="GO" id="GO:0005886">
    <property type="term" value="C:plasma membrane"/>
    <property type="evidence" value="ECO:0007669"/>
    <property type="project" value="TreeGrafter"/>
</dbReference>
<dbReference type="AlphaFoldDB" id="A0A5N5H0Y5"/>
<evidence type="ECO:0000256" key="2">
    <source>
        <dbReference type="ARBA" id="ARBA00022527"/>
    </source>
</evidence>
<organism evidence="16 17">
    <name type="scientific">Pyrus ussuriensis x Pyrus communis</name>
    <dbReference type="NCBI Taxonomy" id="2448454"/>
    <lineage>
        <taxon>Eukaryota</taxon>
        <taxon>Viridiplantae</taxon>
        <taxon>Streptophyta</taxon>
        <taxon>Embryophyta</taxon>
        <taxon>Tracheophyta</taxon>
        <taxon>Spermatophyta</taxon>
        <taxon>Magnoliopsida</taxon>
        <taxon>eudicotyledons</taxon>
        <taxon>Gunneridae</taxon>
        <taxon>Pentapetalae</taxon>
        <taxon>rosids</taxon>
        <taxon>fabids</taxon>
        <taxon>Rosales</taxon>
        <taxon>Rosaceae</taxon>
        <taxon>Amygdaloideae</taxon>
        <taxon>Maleae</taxon>
        <taxon>Pyrus</taxon>
    </lineage>
</organism>
<evidence type="ECO:0000256" key="8">
    <source>
        <dbReference type="ARBA" id="ARBA00023157"/>
    </source>
</evidence>
<sequence>MRILSTIILMLRMRMKVISHVLLTILKFYLNSCCLPQGKIQQLTWLENSKQWNLFWSQPRQCDVYAFCGAFSRCKPTSLNYCKCLKGFVPNLQSDWDSQIYSGGCSRRTSVKCGNAMRDRFLKVNIELMPENSQYEHALSIESCRSACLNECQCTAYAYSSSDGCSMWHGDVLNLQVLEANDGVIKPSLLIAIVVTIIGLIVVIFGYFLWKKTLGNKREHKKNYNETKSKFDVGGGGGKDDTEPTIFGLRATVAATNKFTEANKLGEGGFGPVYKGILAENQEVAIKRLSKKSGQGHQEFMNELKLITKLQHTNLVRLLGCCIEDEEMILIYEYMPYRSLDKLLFEGIAQGVLYIHKYSRLKIIHRDLKASNILLDGTLNPKISGFGMAKIFRINQTEANTNRVYARYGHFSKKLDVFSFGVLLEIVSGKKNAAFYSFEHSPTLAGWAWELWKEGRGMEVIDESVRETCRLDEVLRCIHIGFLCVQETPTDRPTMSSVIHMLQGNESTSLPPSKEPAFSTHRNFNPVCSSKTPTSLSHNAVTMSLPEGQQELEEQ</sequence>
<dbReference type="SMART" id="SM00220">
    <property type="entry name" value="S_TKc"/>
    <property type="match status" value="1"/>
</dbReference>
<dbReference type="GO" id="GO:0005524">
    <property type="term" value="F:ATP binding"/>
    <property type="evidence" value="ECO:0007669"/>
    <property type="project" value="UniProtKB-KW"/>
</dbReference>
<keyword evidence="8" id="KW-1015">Disulfide bond</keyword>
<dbReference type="Pfam" id="PF07714">
    <property type="entry name" value="PK_Tyr_Ser-Thr"/>
    <property type="match status" value="1"/>
</dbReference>
<dbReference type="SUPFAM" id="SSF56112">
    <property type="entry name" value="Protein kinase-like (PK-like)"/>
    <property type="match status" value="1"/>
</dbReference>
<evidence type="ECO:0000259" key="15">
    <source>
        <dbReference type="PROSITE" id="PS50948"/>
    </source>
</evidence>
<feature type="signal peptide" evidence="13">
    <location>
        <begin position="1"/>
        <end position="19"/>
    </location>
</feature>
<dbReference type="InterPro" id="IPR003609">
    <property type="entry name" value="Pan_app"/>
</dbReference>
<accession>A0A5N5H0Y5</accession>
<evidence type="ECO:0000313" key="17">
    <source>
        <dbReference type="Proteomes" id="UP000327157"/>
    </source>
</evidence>
<evidence type="ECO:0000256" key="11">
    <source>
        <dbReference type="ARBA" id="ARBA00048679"/>
    </source>
</evidence>
<evidence type="ECO:0000256" key="6">
    <source>
        <dbReference type="ARBA" id="ARBA00022777"/>
    </source>
</evidence>
<evidence type="ECO:0000256" key="7">
    <source>
        <dbReference type="ARBA" id="ARBA00022840"/>
    </source>
</evidence>
<keyword evidence="6 16" id="KW-0418">Kinase</keyword>
<comment type="catalytic activity">
    <reaction evidence="11">
        <text>L-seryl-[protein] + ATP = O-phospho-L-seryl-[protein] + ADP + H(+)</text>
        <dbReference type="Rhea" id="RHEA:17989"/>
        <dbReference type="Rhea" id="RHEA-COMP:9863"/>
        <dbReference type="Rhea" id="RHEA-COMP:11604"/>
        <dbReference type="ChEBI" id="CHEBI:15378"/>
        <dbReference type="ChEBI" id="CHEBI:29999"/>
        <dbReference type="ChEBI" id="CHEBI:30616"/>
        <dbReference type="ChEBI" id="CHEBI:83421"/>
        <dbReference type="ChEBI" id="CHEBI:456216"/>
        <dbReference type="EC" id="2.7.11.1"/>
    </reaction>
</comment>
<evidence type="ECO:0000256" key="12">
    <source>
        <dbReference type="SAM" id="Phobius"/>
    </source>
</evidence>
<keyword evidence="9" id="KW-0325">Glycoprotein</keyword>
<dbReference type="Pfam" id="PF00954">
    <property type="entry name" value="S_locus_glycop"/>
    <property type="match status" value="1"/>
</dbReference>
<protein>
    <recommendedName>
        <fullName evidence="1">non-specific serine/threonine protein kinase</fullName>
        <ecNumber evidence="1">2.7.11.1</ecNumber>
    </recommendedName>
</protein>
<evidence type="ECO:0000256" key="5">
    <source>
        <dbReference type="ARBA" id="ARBA00022741"/>
    </source>
</evidence>
<feature type="domain" description="Apple" evidence="15">
    <location>
        <begin position="113"/>
        <end position="191"/>
    </location>
</feature>
<dbReference type="PROSITE" id="PS00108">
    <property type="entry name" value="PROTEIN_KINASE_ST"/>
    <property type="match status" value="1"/>
</dbReference>
<dbReference type="EMBL" id="SMOL01000377">
    <property type="protein sequence ID" value="KAB2619831.1"/>
    <property type="molecule type" value="Genomic_DNA"/>
</dbReference>
<feature type="transmembrane region" description="Helical" evidence="12">
    <location>
        <begin position="189"/>
        <end position="210"/>
    </location>
</feature>
<proteinExistence type="predicted"/>
<keyword evidence="12" id="KW-0472">Membrane</keyword>
<comment type="catalytic activity">
    <reaction evidence="10">
        <text>L-threonyl-[protein] + ATP = O-phospho-L-threonyl-[protein] + ADP + H(+)</text>
        <dbReference type="Rhea" id="RHEA:46608"/>
        <dbReference type="Rhea" id="RHEA-COMP:11060"/>
        <dbReference type="Rhea" id="RHEA-COMP:11605"/>
        <dbReference type="ChEBI" id="CHEBI:15378"/>
        <dbReference type="ChEBI" id="CHEBI:30013"/>
        <dbReference type="ChEBI" id="CHEBI:30616"/>
        <dbReference type="ChEBI" id="CHEBI:61977"/>
        <dbReference type="ChEBI" id="CHEBI:456216"/>
        <dbReference type="EC" id="2.7.11.1"/>
    </reaction>
</comment>
<feature type="chain" id="PRO_5024273384" description="non-specific serine/threonine protein kinase" evidence="13">
    <location>
        <begin position="20"/>
        <end position="555"/>
    </location>
</feature>
<dbReference type="GO" id="GO:0004674">
    <property type="term" value="F:protein serine/threonine kinase activity"/>
    <property type="evidence" value="ECO:0007669"/>
    <property type="project" value="UniProtKB-KW"/>
</dbReference>
<keyword evidence="17" id="KW-1185">Reference proteome</keyword>
<dbReference type="GO" id="GO:0048544">
    <property type="term" value="P:recognition of pollen"/>
    <property type="evidence" value="ECO:0007669"/>
    <property type="project" value="InterPro"/>
</dbReference>
<dbReference type="EC" id="2.7.11.1" evidence="1"/>
<dbReference type="CDD" id="cd01098">
    <property type="entry name" value="PAN_AP_plant"/>
    <property type="match status" value="1"/>
</dbReference>
<comment type="caution">
    <text evidence="16">The sequence shown here is derived from an EMBL/GenBank/DDBJ whole genome shotgun (WGS) entry which is preliminary data.</text>
</comment>
<dbReference type="InterPro" id="IPR008271">
    <property type="entry name" value="Ser/Thr_kinase_AS"/>
</dbReference>
<dbReference type="PROSITE" id="PS50011">
    <property type="entry name" value="PROTEIN_KINASE_DOM"/>
    <property type="match status" value="1"/>
</dbReference>
<dbReference type="InterPro" id="IPR000858">
    <property type="entry name" value="S_locus_glycoprot_dom"/>
</dbReference>
<dbReference type="PROSITE" id="PS50948">
    <property type="entry name" value="PAN"/>
    <property type="match status" value="1"/>
</dbReference>
<dbReference type="FunFam" id="1.10.510.10:FF:001023">
    <property type="entry name" value="Os07g0541700 protein"/>
    <property type="match status" value="1"/>
</dbReference>
<name>A0A5N5H0Y5_9ROSA</name>
<evidence type="ECO:0000256" key="4">
    <source>
        <dbReference type="ARBA" id="ARBA00022729"/>
    </source>
</evidence>
<dbReference type="InterPro" id="IPR001245">
    <property type="entry name" value="Ser-Thr/Tyr_kinase_cat_dom"/>
</dbReference>
<keyword evidence="12" id="KW-0812">Transmembrane</keyword>
<reference evidence="16 17" key="1">
    <citation type="submission" date="2019-09" db="EMBL/GenBank/DDBJ databases">
        <authorList>
            <person name="Ou C."/>
        </authorList>
    </citation>
    <scope>NUCLEOTIDE SEQUENCE [LARGE SCALE GENOMIC DNA]</scope>
    <source>
        <strain evidence="16">S2</strain>
        <tissue evidence="16">Leaf</tissue>
    </source>
</reference>
<dbReference type="SMART" id="SM00473">
    <property type="entry name" value="PAN_AP"/>
    <property type="match status" value="1"/>
</dbReference>
<evidence type="ECO:0000313" key="16">
    <source>
        <dbReference type="EMBL" id="KAB2619831.1"/>
    </source>
</evidence>
<dbReference type="InterPro" id="IPR000719">
    <property type="entry name" value="Prot_kinase_dom"/>
</dbReference>
<evidence type="ECO:0000259" key="14">
    <source>
        <dbReference type="PROSITE" id="PS50011"/>
    </source>
</evidence>
<dbReference type="Gene3D" id="1.10.510.10">
    <property type="entry name" value="Transferase(Phosphotransferase) domain 1"/>
    <property type="match status" value="1"/>
</dbReference>
<keyword evidence="4 13" id="KW-0732">Signal</keyword>
<gene>
    <name evidence="16" type="ORF">D8674_041834</name>
</gene>
<keyword evidence="12" id="KW-1133">Transmembrane helix</keyword>
<reference evidence="16 17" key="2">
    <citation type="submission" date="2019-11" db="EMBL/GenBank/DDBJ databases">
        <title>A de novo genome assembly of a pear dwarfing rootstock.</title>
        <authorList>
            <person name="Wang F."/>
            <person name="Wang J."/>
            <person name="Li S."/>
            <person name="Zhang Y."/>
            <person name="Fang M."/>
            <person name="Ma L."/>
            <person name="Zhao Y."/>
            <person name="Jiang S."/>
        </authorList>
    </citation>
    <scope>NUCLEOTIDE SEQUENCE [LARGE SCALE GENOMIC DNA]</scope>
    <source>
        <strain evidence="16">S2</strain>
        <tissue evidence="16">Leaf</tissue>
    </source>
</reference>
<evidence type="ECO:0000256" key="13">
    <source>
        <dbReference type="SAM" id="SignalP"/>
    </source>
</evidence>
<evidence type="ECO:0000256" key="3">
    <source>
        <dbReference type="ARBA" id="ARBA00022679"/>
    </source>
</evidence>
<keyword evidence="7" id="KW-0067">ATP-binding</keyword>
<evidence type="ECO:0000256" key="9">
    <source>
        <dbReference type="ARBA" id="ARBA00023180"/>
    </source>
</evidence>
<keyword evidence="16" id="KW-0675">Receptor</keyword>
<dbReference type="Gene3D" id="3.30.200.20">
    <property type="entry name" value="Phosphorylase Kinase, domain 1"/>
    <property type="match status" value="1"/>
</dbReference>
<keyword evidence="3" id="KW-0808">Transferase</keyword>
<evidence type="ECO:0000256" key="10">
    <source>
        <dbReference type="ARBA" id="ARBA00047899"/>
    </source>
</evidence>
<dbReference type="PANTHER" id="PTHR27002:SF841">
    <property type="entry name" value="RECEPTOR-LIKE SERINE_THREONINE-PROTEIN KINASE"/>
    <property type="match status" value="1"/>
</dbReference>
<keyword evidence="2" id="KW-0723">Serine/threonine-protein kinase</keyword>
<dbReference type="OrthoDB" id="4062651at2759"/>
<dbReference type="PANTHER" id="PTHR27002">
    <property type="entry name" value="RECEPTOR-LIKE SERINE/THREONINE-PROTEIN KINASE SD1-8"/>
    <property type="match status" value="1"/>
</dbReference>